<dbReference type="InterPro" id="IPR005628">
    <property type="entry name" value="GspK"/>
</dbReference>
<evidence type="ECO:0000256" key="7">
    <source>
        <dbReference type="ARBA" id="ARBA00022927"/>
    </source>
</evidence>
<dbReference type="PANTHER" id="PTHR38831:SF2">
    <property type="entry name" value="TYPE II SECRETION SYSTEM PROTEIN K"/>
    <property type="match status" value="1"/>
</dbReference>
<name>A0A8J7Q731_9BACT</name>
<dbReference type="GO" id="GO:0005886">
    <property type="term" value="C:plasma membrane"/>
    <property type="evidence" value="ECO:0007669"/>
    <property type="project" value="UniProtKB-SubCell"/>
</dbReference>
<proteinExistence type="inferred from homology"/>
<evidence type="ECO:0000256" key="4">
    <source>
        <dbReference type="ARBA" id="ARBA00022475"/>
    </source>
</evidence>
<accession>A0A8J7Q731</accession>
<sequence length="325" mass="37451">MHPSDAQRGNILITVLWIIMIMAVVVLGLNYEARSDVERTMLFRDRARAYWLARGAIERAKYDYALSKMSADEEVPQRTKYRYDFDHGYAVVQILNHTHLMSINSANRDLWVQLFAYYEMDETEADILIDSIFDWVDEDDLPRLNGVEEEHYLGLNPPYFPRNGEFHSVEELLLVNGMTEDLFYGTPGGEKPGLRELLTAKGPRITKFDINTCPTGMLMAFLGITREEANQVKVAREIERFETVIEAGELFNGEINDKLMQFFTVYQGNQFKIRATGYVNDSVARYTVEDEVRFSGGERLFTNLSHKDFSLKHVDETPQVDADVE</sequence>
<reference evidence="12" key="1">
    <citation type="submission" date="2021-03" db="EMBL/GenBank/DDBJ databases">
        <authorList>
            <person name="Wang G."/>
        </authorList>
    </citation>
    <scope>NUCLEOTIDE SEQUENCE</scope>
    <source>
        <strain evidence="12">KCTC 12899</strain>
    </source>
</reference>
<feature type="domain" description="T2SS protein K first SAM-like" evidence="11">
    <location>
        <begin position="103"/>
        <end position="182"/>
    </location>
</feature>
<dbReference type="InterPro" id="IPR049031">
    <property type="entry name" value="T2SSK_SAM-like_1st"/>
</dbReference>
<comment type="caution">
    <text evidence="12">The sequence shown here is derived from an EMBL/GenBank/DDBJ whole genome shotgun (WGS) entry which is preliminary data.</text>
</comment>
<comment type="subcellular location">
    <subcellularLocation>
        <location evidence="1">Cell inner membrane</location>
    </subcellularLocation>
</comment>
<dbReference type="AlphaFoldDB" id="A0A8J7Q731"/>
<dbReference type="SUPFAM" id="SSF158544">
    <property type="entry name" value="GspK insert domain-like"/>
    <property type="match status" value="1"/>
</dbReference>
<dbReference type="PANTHER" id="PTHR38831">
    <property type="entry name" value="TYPE II SECRETION SYSTEM PROTEIN K"/>
    <property type="match status" value="1"/>
</dbReference>
<dbReference type="EMBL" id="JAFREP010000008">
    <property type="protein sequence ID" value="MBO1319047.1"/>
    <property type="molecule type" value="Genomic_DNA"/>
</dbReference>
<dbReference type="RefSeq" id="WP_207858867.1">
    <property type="nucleotide sequence ID" value="NZ_JAFREP010000008.1"/>
</dbReference>
<dbReference type="InterPro" id="IPR038072">
    <property type="entry name" value="GspK_central_sf"/>
</dbReference>
<evidence type="ECO:0000313" key="12">
    <source>
        <dbReference type="EMBL" id="MBO1319047.1"/>
    </source>
</evidence>
<evidence type="ECO:0000256" key="6">
    <source>
        <dbReference type="ARBA" id="ARBA00022692"/>
    </source>
</evidence>
<evidence type="ECO:0000256" key="2">
    <source>
        <dbReference type="ARBA" id="ARBA00007246"/>
    </source>
</evidence>
<dbReference type="Gene3D" id="1.10.40.60">
    <property type="entry name" value="EpsJ-like"/>
    <property type="match status" value="1"/>
</dbReference>
<evidence type="ECO:0000259" key="11">
    <source>
        <dbReference type="Pfam" id="PF21687"/>
    </source>
</evidence>
<keyword evidence="5" id="KW-0997">Cell inner membrane</keyword>
<keyword evidence="4" id="KW-1003">Cell membrane</keyword>
<evidence type="ECO:0000256" key="10">
    <source>
        <dbReference type="SAM" id="Phobius"/>
    </source>
</evidence>
<evidence type="ECO:0000256" key="8">
    <source>
        <dbReference type="ARBA" id="ARBA00022989"/>
    </source>
</evidence>
<evidence type="ECO:0000256" key="1">
    <source>
        <dbReference type="ARBA" id="ARBA00004533"/>
    </source>
</evidence>
<keyword evidence="7" id="KW-0653">Protein transport</keyword>
<feature type="transmembrane region" description="Helical" evidence="10">
    <location>
        <begin position="12"/>
        <end position="31"/>
    </location>
</feature>
<keyword evidence="6 10" id="KW-0812">Transmembrane</keyword>
<comment type="similarity">
    <text evidence="2">Belongs to the GSP K family.</text>
</comment>
<evidence type="ECO:0000256" key="9">
    <source>
        <dbReference type="ARBA" id="ARBA00023136"/>
    </source>
</evidence>
<gene>
    <name evidence="12" type="ORF">J3U88_11310</name>
</gene>
<protein>
    <submittedName>
        <fullName evidence="12">General secretion pathway protein GspK</fullName>
    </submittedName>
</protein>
<organism evidence="12 13">
    <name type="scientific">Acanthopleuribacter pedis</name>
    <dbReference type="NCBI Taxonomy" id="442870"/>
    <lineage>
        <taxon>Bacteria</taxon>
        <taxon>Pseudomonadati</taxon>
        <taxon>Acidobacteriota</taxon>
        <taxon>Holophagae</taxon>
        <taxon>Acanthopleuribacterales</taxon>
        <taxon>Acanthopleuribacteraceae</taxon>
        <taxon>Acanthopleuribacter</taxon>
    </lineage>
</organism>
<keyword evidence="13" id="KW-1185">Reference proteome</keyword>
<keyword evidence="9 10" id="KW-0472">Membrane</keyword>
<evidence type="ECO:0000313" key="13">
    <source>
        <dbReference type="Proteomes" id="UP000664417"/>
    </source>
</evidence>
<keyword evidence="8 10" id="KW-1133">Transmembrane helix</keyword>
<dbReference type="Pfam" id="PF21687">
    <property type="entry name" value="T2SSK_1st"/>
    <property type="match status" value="1"/>
</dbReference>
<dbReference type="GO" id="GO:0009306">
    <property type="term" value="P:protein secretion"/>
    <property type="evidence" value="ECO:0007669"/>
    <property type="project" value="InterPro"/>
</dbReference>
<evidence type="ECO:0000256" key="3">
    <source>
        <dbReference type="ARBA" id="ARBA00022448"/>
    </source>
</evidence>
<keyword evidence="3" id="KW-0813">Transport</keyword>
<dbReference type="Proteomes" id="UP000664417">
    <property type="component" value="Unassembled WGS sequence"/>
</dbReference>
<evidence type="ECO:0000256" key="5">
    <source>
        <dbReference type="ARBA" id="ARBA00022519"/>
    </source>
</evidence>